<keyword evidence="1" id="KW-0812">Transmembrane</keyword>
<dbReference type="AlphaFoldDB" id="A0A1E3P4Y1"/>
<feature type="transmembrane region" description="Helical" evidence="1">
    <location>
        <begin position="29"/>
        <end position="47"/>
    </location>
</feature>
<dbReference type="EMBL" id="KV454210">
    <property type="protein sequence ID" value="ODQ60378.1"/>
    <property type="molecule type" value="Genomic_DNA"/>
</dbReference>
<accession>A0A1E3P4Y1</accession>
<keyword evidence="1" id="KW-1133">Transmembrane helix</keyword>
<name>A0A1E3P4Y1_WICAA</name>
<dbReference type="RefSeq" id="XP_019039585.1">
    <property type="nucleotide sequence ID" value="XM_019185678.1"/>
</dbReference>
<evidence type="ECO:0000256" key="1">
    <source>
        <dbReference type="SAM" id="Phobius"/>
    </source>
</evidence>
<keyword evidence="1" id="KW-0472">Membrane</keyword>
<reference evidence="2 3" key="1">
    <citation type="journal article" date="2016" name="Proc. Natl. Acad. Sci. U.S.A.">
        <title>Comparative genomics of biotechnologically important yeasts.</title>
        <authorList>
            <person name="Riley R."/>
            <person name="Haridas S."/>
            <person name="Wolfe K.H."/>
            <person name="Lopes M.R."/>
            <person name="Hittinger C.T."/>
            <person name="Goeker M."/>
            <person name="Salamov A.A."/>
            <person name="Wisecaver J.H."/>
            <person name="Long T.M."/>
            <person name="Calvey C.H."/>
            <person name="Aerts A.L."/>
            <person name="Barry K.W."/>
            <person name="Choi C."/>
            <person name="Clum A."/>
            <person name="Coughlan A.Y."/>
            <person name="Deshpande S."/>
            <person name="Douglass A.P."/>
            <person name="Hanson S.J."/>
            <person name="Klenk H.-P."/>
            <person name="LaButti K.M."/>
            <person name="Lapidus A."/>
            <person name="Lindquist E.A."/>
            <person name="Lipzen A.M."/>
            <person name="Meier-Kolthoff J.P."/>
            <person name="Ohm R.A."/>
            <person name="Otillar R.P."/>
            <person name="Pangilinan J.L."/>
            <person name="Peng Y."/>
            <person name="Rokas A."/>
            <person name="Rosa C.A."/>
            <person name="Scheuner C."/>
            <person name="Sibirny A.A."/>
            <person name="Slot J.C."/>
            <person name="Stielow J.B."/>
            <person name="Sun H."/>
            <person name="Kurtzman C.P."/>
            <person name="Blackwell M."/>
            <person name="Grigoriev I.V."/>
            <person name="Jeffries T.W."/>
        </authorList>
    </citation>
    <scope>NUCLEOTIDE SEQUENCE [LARGE SCALE GENOMIC DNA]</scope>
    <source>
        <strain evidence="3">ATCC 58044 / CBS 1984 / NCYC 433 / NRRL Y-366-8</strain>
    </source>
</reference>
<dbReference type="GeneID" id="30202924"/>
<dbReference type="Proteomes" id="UP000094112">
    <property type="component" value="Unassembled WGS sequence"/>
</dbReference>
<proteinExistence type="predicted"/>
<keyword evidence="3" id="KW-1185">Reference proteome</keyword>
<sequence>MDTSIYTILQSTEFRDGGEVAILEGDGHYYVLLTMAVVIPIVVLLEVSRKKRGIDPWGCRLFDLSLLKLG</sequence>
<gene>
    <name evidence="2" type="ORF">WICANDRAFT_84254</name>
</gene>
<evidence type="ECO:0000313" key="2">
    <source>
        <dbReference type="EMBL" id="ODQ60378.1"/>
    </source>
</evidence>
<protein>
    <submittedName>
        <fullName evidence="2">Uncharacterized protein</fullName>
    </submittedName>
</protein>
<evidence type="ECO:0000313" key="3">
    <source>
        <dbReference type="Proteomes" id="UP000094112"/>
    </source>
</evidence>
<organism evidence="2 3">
    <name type="scientific">Wickerhamomyces anomalus (strain ATCC 58044 / CBS 1984 / NCYC 433 / NRRL Y-366-8)</name>
    <name type="common">Yeast</name>
    <name type="synonym">Hansenula anomala</name>
    <dbReference type="NCBI Taxonomy" id="683960"/>
    <lineage>
        <taxon>Eukaryota</taxon>
        <taxon>Fungi</taxon>
        <taxon>Dikarya</taxon>
        <taxon>Ascomycota</taxon>
        <taxon>Saccharomycotina</taxon>
        <taxon>Saccharomycetes</taxon>
        <taxon>Phaffomycetales</taxon>
        <taxon>Wickerhamomycetaceae</taxon>
        <taxon>Wickerhamomyces</taxon>
    </lineage>
</organism>